<reference evidence="3" key="1">
    <citation type="submission" date="2019-09" db="EMBL/GenBank/DDBJ databases">
        <title>Characterisation of the sponge microbiome using genome-centric metagenomics.</title>
        <authorList>
            <person name="Engelberts J.P."/>
            <person name="Robbins S.J."/>
            <person name="De Goeij J.M."/>
            <person name="Aranda M."/>
            <person name="Bell S.C."/>
            <person name="Webster N.S."/>
        </authorList>
    </citation>
    <scope>NUCLEOTIDE SEQUENCE</scope>
    <source>
        <strain evidence="3">SB0661_bin_32</strain>
    </source>
</reference>
<organism evidence="3">
    <name type="scientific">Caldilineaceae bacterium SB0661_bin_32</name>
    <dbReference type="NCBI Taxonomy" id="2605255"/>
    <lineage>
        <taxon>Bacteria</taxon>
        <taxon>Bacillati</taxon>
        <taxon>Chloroflexota</taxon>
        <taxon>Caldilineae</taxon>
        <taxon>Caldilineales</taxon>
        <taxon>Caldilineaceae</taxon>
    </lineage>
</organism>
<dbReference type="SUPFAM" id="SSF51735">
    <property type="entry name" value="NAD(P)-binding Rossmann-fold domains"/>
    <property type="match status" value="1"/>
</dbReference>
<dbReference type="PRINTS" id="PR00080">
    <property type="entry name" value="SDRFAMILY"/>
</dbReference>
<protein>
    <submittedName>
        <fullName evidence="3">Glucose 1-dehydrogenase</fullName>
        <ecNumber evidence="3">1.1.1.47</ecNumber>
    </submittedName>
</protein>
<dbReference type="InterPro" id="IPR002347">
    <property type="entry name" value="SDR_fam"/>
</dbReference>
<accession>A0A6B1D8R0</accession>
<name>A0A6B1D8R0_9CHLR</name>
<dbReference type="FunFam" id="3.40.50.720:FF:000084">
    <property type="entry name" value="Short-chain dehydrogenase reductase"/>
    <property type="match status" value="1"/>
</dbReference>
<dbReference type="EC" id="1.1.1.47" evidence="3"/>
<dbReference type="InterPro" id="IPR036291">
    <property type="entry name" value="NAD(P)-bd_dom_sf"/>
</dbReference>
<dbReference type="NCBIfam" id="NF005559">
    <property type="entry name" value="PRK07231.1"/>
    <property type="match status" value="1"/>
</dbReference>
<dbReference type="GO" id="GO:0047936">
    <property type="term" value="F:glucose 1-dehydrogenase [NAD(P)+] activity"/>
    <property type="evidence" value="ECO:0007669"/>
    <property type="project" value="UniProtKB-EC"/>
</dbReference>
<proteinExistence type="inferred from homology"/>
<dbReference type="AlphaFoldDB" id="A0A6B1D8R0"/>
<dbReference type="Gene3D" id="3.40.50.720">
    <property type="entry name" value="NAD(P)-binding Rossmann-like Domain"/>
    <property type="match status" value="1"/>
</dbReference>
<comment type="similarity">
    <text evidence="1">Belongs to the short-chain dehydrogenases/reductases (SDR) family.</text>
</comment>
<dbReference type="PRINTS" id="PR00081">
    <property type="entry name" value="GDHRDH"/>
</dbReference>
<sequence length="265" mass="27388">MPRYNLEGQVAIVTGAGRGIGRAIALRLAREGCLVTVADLDGETAAQVAAEIQEQGGQSLAHQADVTSKEEVERMVGETCEQLGSLQILVNNAGIGAVAPLLDTDEKTWDALMNVNAKSVLLCSQAGARQMIEQGGGGRIINNASGAGKIAPGKGIPLGAYAASKHAVVALTKQMGLELSDHGILVNCVCAGIVDTPMWDLIDRETAARRGVKIGAVKAEAVAGIPVGRIQQPEDVANVVAFLASDDASYMTGQTYNVSGGLLPY</sequence>
<evidence type="ECO:0000256" key="2">
    <source>
        <dbReference type="ARBA" id="ARBA00023002"/>
    </source>
</evidence>
<gene>
    <name evidence="3" type="ORF">F4X14_13940</name>
</gene>
<evidence type="ECO:0000256" key="1">
    <source>
        <dbReference type="ARBA" id="ARBA00006484"/>
    </source>
</evidence>
<dbReference type="EMBL" id="VXMH01000071">
    <property type="protein sequence ID" value="MYC96058.1"/>
    <property type="molecule type" value="Genomic_DNA"/>
</dbReference>
<keyword evidence="2 3" id="KW-0560">Oxidoreductase</keyword>
<comment type="caution">
    <text evidence="3">The sequence shown here is derived from an EMBL/GenBank/DDBJ whole genome shotgun (WGS) entry which is preliminary data.</text>
</comment>
<dbReference type="Pfam" id="PF13561">
    <property type="entry name" value="adh_short_C2"/>
    <property type="match status" value="1"/>
</dbReference>
<evidence type="ECO:0000313" key="3">
    <source>
        <dbReference type="EMBL" id="MYC96058.1"/>
    </source>
</evidence>
<dbReference type="PANTHER" id="PTHR42760">
    <property type="entry name" value="SHORT-CHAIN DEHYDROGENASES/REDUCTASES FAMILY MEMBER"/>
    <property type="match status" value="1"/>
</dbReference>